<keyword evidence="2" id="KW-0472">Membrane</keyword>
<keyword evidence="2" id="KW-0812">Transmembrane</keyword>
<accession>A0AAN8EEZ0</accession>
<feature type="compositionally biased region" description="Pro residues" evidence="1">
    <location>
        <begin position="519"/>
        <end position="533"/>
    </location>
</feature>
<gene>
    <name evidence="3" type="ORF">OHC33_004625</name>
</gene>
<dbReference type="PANTHER" id="PTHR38694:SF1">
    <property type="entry name" value="PEROXIN DOMAIN-CONTAINING PROTEIN"/>
    <property type="match status" value="1"/>
</dbReference>
<comment type="caution">
    <text evidence="3">The sequence shown here is derived from an EMBL/GenBank/DDBJ whole genome shotgun (WGS) entry which is preliminary data.</text>
</comment>
<keyword evidence="2" id="KW-1133">Transmembrane helix</keyword>
<feature type="region of interest" description="Disordered" evidence="1">
    <location>
        <begin position="334"/>
        <end position="389"/>
    </location>
</feature>
<organism evidence="3 4">
    <name type="scientific">Knufia fluminis</name>
    <dbReference type="NCBI Taxonomy" id="191047"/>
    <lineage>
        <taxon>Eukaryota</taxon>
        <taxon>Fungi</taxon>
        <taxon>Dikarya</taxon>
        <taxon>Ascomycota</taxon>
        <taxon>Pezizomycotina</taxon>
        <taxon>Eurotiomycetes</taxon>
        <taxon>Chaetothyriomycetidae</taxon>
        <taxon>Chaetothyriales</taxon>
        <taxon>Trichomeriaceae</taxon>
        <taxon>Knufia</taxon>
    </lineage>
</organism>
<dbReference type="Proteomes" id="UP001316803">
    <property type="component" value="Unassembled WGS sequence"/>
</dbReference>
<evidence type="ECO:0000256" key="2">
    <source>
        <dbReference type="SAM" id="Phobius"/>
    </source>
</evidence>
<protein>
    <submittedName>
        <fullName evidence="3">Uncharacterized protein</fullName>
    </submittedName>
</protein>
<evidence type="ECO:0000313" key="4">
    <source>
        <dbReference type="Proteomes" id="UP001316803"/>
    </source>
</evidence>
<name>A0AAN8EEZ0_9EURO</name>
<dbReference type="PANTHER" id="PTHR38694">
    <property type="entry name" value="CONSERVED EXPRESSED PROTEIN"/>
    <property type="match status" value="1"/>
</dbReference>
<proteinExistence type="predicted"/>
<feature type="transmembrane region" description="Helical" evidence="2">
    <location>
        <begin position="238"/>
        <end position="265"/>
    </location>
</feature>
<feature type="region of interest" description="Disordered" evidence="1">
    <location>
        <begin position="1"/>
        <end position="20"/>
    </location>
</feature>
<reference evidence="3 4" key="1">
    <citation type="submission" date="2022-12" db="EMBL/GenBank/DDBJ databases">
        <title>Genomic features and morphological characterization of a novel Knufia sp. strain isolated from spacecraft assembly facility.</title>
        <authorList>
            <person name="Teixeira M."/>
            <person name="Chander A.M."/>
            <person name="Stajich J.E."/>
            <person name="Venkateswaran K."/>
        </authorList>
    </citation>
    <scope>NUCLEOTIDE SEQUENCE [LARGE SCALE GENOMIC DNA]</scope>
    <source>
        <strain evidence="3 4">FJI-L2-BK-P2</strain>
    </source>
</reference>
<feature type="compositionally biased region" description="Polar residues" evidence="1">
    <location>
        <begin position="562"/>
        <end position="574"/>
    </location>
</feature>
<evidence type="ECO:0000313" key="3">
    <source>
        <dbReference type="EMBL" id="KAK5954054.1"/>
    </source>
</evidence>
<evidence type="ECO:0000256" key="1">
    <source>
        <dbReference type="SAM" id="MobiDB-lite"/>
    </source>
</evidence>
<feature type="compositionally biased region" description="Low complexity" evidence="1">
    <location>
        <begin position="363"/>
        <end position="378"/>
    </location>
</feature>
<keyword evidence="4" id="KW-1185">Reference proteome</keyword>
<feature type="region of interest" description="Disordered" evidence="1">
    <location>
        <begin position="561"/>
        <end position="589"/>
    </location>
</feature>
<feature type="compositionally biased region" description="Basic and acidic residues" evidence="1">
    <location>
        <begin position="337"/>
        <end position="359"/>
    </location>
</feature>
<sequence>MANVAEHRPRMQAAEHWTASDEEPAVKKIRCLANLSLRLASFSSTVRSDLSSILVPEAVADSTSGKMPDTPGYYFRDGGTTPANEIANPHDEFRQRISKPVTATNKAPLGQATSTSHVLATQNHAVQGAAQKAGKEDGTTNLGWQKNAKGVDTLVGGLDNDDLWMLIRRFNKQTFHVKAIPQAPPGGLDLNIADQDEFSPIKLRANIERLYMTVIVSLISFGKHIVRLRSWREPRRTAGFAAVYFLAWVLNLIVPASLITIIVLISVPESREFLFPPAPIALIDSKTGGVQTPKAGVLGSHDSVTGAPEKYKGEAVENEASNLVSSVASVAISSAAGRHDQGEPKEGAKESKKLDKHAPDPTGMAMGLADASSSASGGEPNTAQDKTKQPMEDAVWAKMRPAMHVVGDMADGWERFANALSPVPPFDENKRLQLAAIFAPLLLLSLFVKAAWVVKGTYAISGLIFFTDPLQQRGIQLLNEKIPDWPKYLELRNTLLKGVPTNAQLTITLLRVGEANRAPLPPPPSTTEPPPNVPANIDKHELTDAGLDANHSEIEDAITVDRPSSSEDGPTGSSHPDDAGASPSTKKKGFGAKIMGAFKGTTKAGVESKLTVDSARAALGSEHAKAKLGILPSKEEMNKKPTEGPVEFKGRYNGKKGAVYVDSSVSPATADGHPASPCVYFSTDLDGNEIVETTKPKHIQWAVAIRDIAELKKVGGLGWKGRILVGWATDREVKDSLHIIDKAGNEYKATALAERDELFNRLVAMGQQVWEAY</sequence>
<dbReference type="AlphaFoldDB" id="A0AAN8EEZ0"/>
<dbReference type="InterPro" id="IPR021709">
    <property type="entry name" value="DUF3292"/>
</dbReference>
<dbReference type="EMBL" id="JAKLMC020000009">
    <property type="protein sequence ID" value="KAK5954054.1"/>
    <property type="molecule type" value="Genomic_DNA"/>
</dbReference>
<dbReference type="Pfam" id="PF11696">
    <property type="entry name" value="DUF3292"/>
    <property type="match status" value="1"/>
</dbReference>
<feature type="region of interest" description="Disordered" evidence="1">
    <location>
        <begin position="515"/>
        <end position="538"/>
    </location>
</feature>